<feature type="region of interest" description="Disordered" evidence="1">
    <location>
        <begin position="231"/>
        <end position="280"/>
    </location>
</feature>
<feature type="compositionally biased region" description="Acidic residues" evidence="1">
    <location>
        <begin position="235"/>
        <end position="247"/>
    </location>
</feature>
<proteinExistence type="predicted"/>
<evidence type="ECO:0000313" key="2">
    <source>
        <dbReference type="EMBL" id="WNC17098.1"/>
    </source>
</evidence>
<evidence type="ECO:0000313" key="3">
    <source>
        <dbReference type="Proteomes" id="UP001256827"/>
    </source>
</evidence>
<name>A0ABY9TEJ2_BREBE</name>
<gene>
    <name evidence="2" type="ORF">RGB73_12565</name>
</gene>
<keyword evidence="3" id="KW-1185">Reference proteome</keyword>
<accession>A0ABY9TEJ2</accession>
<dbReference type="InterPro" id="IPR024562">
    <property type="entry name" value="YqhG"/>
</dbReference>
<evidence type="ECO:0000256" key="1">
    <source>
        <dbReference type="SAM" id="MobiDB-lite"/>
    </source>
</evidence>
<protein>
    <submittedName>
        <fullName evidence="2">YqhG family protein</fullName>
    </submittedName>
</protein>
<sequence>MQQKQVRQFVERYFASFSAHIVESHPDYMTVKLPVEVDKDIGNRPFYWSWVEKMNIAYQPLVLTFAFHPDRLPEGVRAEYLHLGAGRMQQIFDSAKKHGRFLCMYEQKAGAMSASRRSTPLVPWLGMNLKVSFLCDKRRDILLYLGINLHNPRIVHDFTSFLFRLPLTPAIPDYFYTLDRRITVAEAAKMAEQEVARVLEAEDQSWAMEARARLQEELEILSAYYEELARREPEAADQELEDADASEENPKKETAGQPDEQPSIEATEIEWSDPQPVVEQPKSFDEYRATGGRILDFLRANGIQTTPREEIDQKEWRKSTPDEERQRRMEELKWQYEPRIEVQFINGGLFYLHSAPPIATSKEKTGAKFPGSGRIL</sequence>
<dbReference type="Pfam" id="PF11079">
    <property type="entry name" value="YqhG"/>
    <property type="match status" value="1"/>
</dbReference>
<reference evidence="2 3" key="1">
    <citation type="submission" date="2023-09" db="EMBL/GenBank/DDBJ databases">
        <title>Complete Genome and Methylome dissection of Bacillus brevis NEB573 original source of BbsI restriction endonuclease.</title>
        <authorList>
            <person name="Fomenkov A."/>
            <person name="Roberts R.D."/>
        </authorList>
    </citation>
    <scope>NUCLEOTIDE SEQUENCE [LARGE SCALE GENOMIC DNA]</scope>
    <source>
        <strain evidence="2 3">NEB573</strain>
    </source>
</reference>
<dbReference type="RefSeq" id="WP_310772465.1">
    <property type="nucleotide sequence ID" value="NZ_CP134050.1"/>
</dbReference>
<dbReference type="Proteomes" id="UP001256827">
    <property type="component" value="Chromosome"/>
</dbReference>
<dbReference type="EMBL" id="CP134050">
    <property type="protein sequence ID" value="WNC17098.1"/>
    <property type="molecule type" value="Genomic_DNA"/>
</dbReference>
<organism evidence="2 3">
    <name type="scientific">Brevibacillus brevis</name>
    <name type="common">Bacillus brevis</name>
    <dbReference type="NCBI Taxonomy" id="1393"/>
    <lineage>
        <taxon>Bacteria</taxon>
        <taxon>Bacillati</taxon>
        <taxon>Bacillota</taxon>
        <taxon>Bacilli</taxon>
        <taxon>Bacillales</taxon>
        <taxon>Paenibacillaceae</taxon>
        <taxon>Brevibacillus</taxon>
    </lineage>
</organism>